<dbReference type="Proteomes" id="UP000281261">
    <property type="component" value="Unassembled WGS sequence"/>
</dbReference>
<proteinExistence type="predicted"/>
<dbReference type="EMBL" id="QMNG01000012">
    <property type="protein sequence ID" value="RLC37095.1"/>
    <property type="molecule type" value="Genomic_DNA"/>
</dbReference>
<sequence length="84" mass="9873">MWKLGFPLVKEGIDLNYAQIYFLMISDPEYRHALRKKEQMKDIPSFATGMPVDVVVKEFAKWGVDYYKLRRKKPVSKSLSRTTS</sequence>
<dbReference type="AlphaFoldDB" id="A0A420ZCI2"/>
<evidence type="ECO:0000313" key="1">
    <source>
        <dbReference type="EMBL" id="RLC37095.1"/>
    </source>
</evidence>
<organism evidence="1 2">
    <name type="scientific">candidate division Kazan bacterium</name>
    <dbReference type="NCBI Taxonomy" id="2202143"/>
    <lineage>
        <taxon>Bacteria</taxon>
        <taxon>Bacteria division Kazan-3B-28</taxon>
    </lineage>
</organism>
<name>A0A420ZCI2_UNCK3</name>
<reference evidence="1 2" key="1">
    <citation type="submission" date="2018-06" db="EMBL/GenBank/DDBJ databases">
        <title>Extensive metabolic versatility and redundancy in microbially diverse, dynamic hydrothermal sediments.</title>
        <authorList>
            <person name="Dombrowski N."/>
            <person name="Teske A."/>
            <person name="Baker B.J."/>
        </authorList>
    </citation>
    <scope>NUCLEOTIDE SEQUENCE [LARGE SCALE GENOMIC DNA]</scope>
    <source>
        <strain evidence="1">B79_G16</strain>
    </source>
</reference>
<evidence type="ECO:0000313" key="2">
    <source>
        <dbReference type="Proteomes" id="UP000281261"/>
    </source>
</evidence>
<protein>
    <submittedName>
        <fullName evidence="1">Uncharacterized protein</fullName>
    </submittedName>
</protein>
<gene>
    <name evidence="1" type="ORF">DRH29_03025</name>
</gene>
<accession>A0A420ZCI2</accession>
<comment type="caution">
    <text evidence="1">The sequence shown here is derived from an EMBL/GenBank/DDBJ whole genome shotgun (WGS) entry which is preliminary data.</text>
</comment>